<dbReference type="OrthoDB" id="1409191at2759"/>
<accession>A0A371EC69</accession>
<dbReference type="Proteomes" id="UP000257109">
    <property type="component" value="Unassembled WGS sequence"/>
</dbReference>
<reference evidence="1" key="1">
    <citation type="submission" date="2018-05" db="EMBL/GenBank/DDBJ databases">
        <title>Draft genome of Mucuna pruriens seed.</title>
        <authorList>
            <person name="Nnadi N.E."/>
            <person name="Vos R."/>
            <person name="Hasami M.H."/>
            <person name="Devisetty U.K."/>
            <person name="Aguiy J.C."/>
        </authorList>
    </citation>
    <scope>NUCLEOTIDE SEQUENCE [LARGE SCALE GENOMIC DNA]</scope>
    <source>
        <strain evidence="1">JCA_2017</strain>
    </source>
</reference>
<dbReference type="EMBL" id="QJKJ01014798">
    <property type="protein sequence ID" value="RDX63611.1"/>
    <property type="molecule type" value="Genomic_DNA"/>
</dbReference>
<sequence>MEINDNDGNSTIPLEGLNDNVMKNSNLRKRLAFTMYDMQKFYMRFGYAITSERYKELLADNDTLNTMPRLRLHRDIEKHGREVYTHENVYIFQGVWWSAWVDYGVEGTQ</sequence>
<evidence type="ECO:0000313" key="1">
    <source>
        <dbReference type="EMBL" id="RDX63611.1"/>
    </source>
</evidence>
<organism evidence="1 2">
    <name type="scientific">Mucuna pruriens</name>
    <name type="common">Velvet bean</name>
    <name type="synonym">Dolichos pruriens</name>
    <dbReference type="NCBI Taxonomy" id="157652"/>
    <lineage>
        <taxon>Eukaryota</taxon>
        <taxon>Viridiplantae</taxon>
        <taxon>Streptophyta</taxon>
        <taxon>Embryophyta</taxon>
        <taxon>Tracheophyta</taxon>
        <taxon>Spermatophyta</taxon>
        <taxon>Magnoliopsida</taxon>
        <taxon>eudicotyledons</taxon>
        <taxon>Gunneridae</taxon>
        <taxon>Pentapetalae</taxon>
        <taxon>rosids</taxon>
        <taxon>fabids</taxon>
        <taxon>Fabales</taxon>
        <taxon>Fabaceae</taxon>
        <taxon>Papilionoideae</taxon>
        <taxon>50 kb inversion clade</taxon>
        <taxon>NPAAA clade</taxon>
        <taxon>indigoferoid/millettioid clade</taxon>
        <taxon>Phaseoleae</taxon>
        <taxon>Mucuna</taxon>
    </lineage>
</organism>
<comment type="caution">
    <text evidence="1">The sequence shown here is derived from an EMBL/GenBank/DDBJ whole genome shotgun (WGS) entry which is preliminary data.</text>
</comment>
<gene>
    <name evidence="1" type="ORF">CR513_57940</name>
</gene>
<proteinExistence type="predicted"/>
<name>A0A371EC69_MUCPR</name>
<evidence type="ECO:0000313" key="2">
    <source>
        <dbReference type="Proteomes" id="UP000257109"/>
    </source>
</evidence>
<protein>
    <submittedName>
        <fullName evidence="1">Uncharacterized protein</fullName>
    </submittedName>
</protein>
<feature type="non-terminal residue" evidence="1">
    <location>
        <position position="1"/>
    </location>
</feature>
<dbReference type="AlphaFoldDB" id="A0A371EC69"/>
<keyword evidence="2" id="KW-1185">Reference proteome</keyword>